<evidence type="ECO:0000313" key="10">
    <source>
        <dbReference type="Proteomes" id="UP000799772"/>
    </source>
</evidence>
<evidence type="ECO:0000256" key="1">
    <source>
        <dbReference type="ARBA" id="ARBA00004141"/>
    </source>
</evidence>
<evidence type="ECO:0000256" key="5">
    <source>
        <dbReference type="ARBA" id="ARBA00023136"/>
    </source>
</evidence>
<feature type="non-terminal residue" evidence="9">
    <location>
        <position position="252"/>
    </location>
</feature>
<reference evidence="9" key="1">
    <citation type="journal article" date="2020" name="Stud. Mycol.">
        <title>101 Dothideomycetes genomes: a test case for predicting lifestyles and emergence of pathogens.</title>
        <authorList>
            <person name="Haridas S."/>
            <person name="Albert R."/>
            <person name="Binder M."/>
            <person name="Bloem J."/>
            <person name="Labutti K."/>
            <person name="Salamov A."/>
            <person name="Andreopoulos B."/>
            <person name="Baker S."/>
            <person name="Barry K."/>
            <person name="Bills G."/>
            <person name="Bluhm B."/>
            <person name="Cannon C."/>
            <person name="Castanera R."/>
            <person name="Culley D."/>
            <person name="Daum C."/>
            <person name="Ezra D."/>
            <person name="Gonzalez J."/>
            <person name="Henrissat B."/>
            <person name="Kuo A."/>
            <person name="Liang C."/>
            <person name="Lipzen A."/>
            <person name="Lutzoni F."/>
            <person name="Magnuson J."/>
            <person name="Mondo S."/>
            <person name="Nolan M."/>
            <person name="Ohm R."/>
            <person name="Pangilinan J."/>
            <person name="Park H.-J."/>
            <person name="Ramirez L."/>
            <person name="Alfaro M."/>
            <person name="Sun H."/>
            <person name="Tritt A."/>
            <person name="Yoshinaga Y."/>
            <person name="Zwiers L.-H."/>
            <person name="Turgeon B."/>
            <person name="Goodwin S."/>
            <person name="Spatafora J."/>
            <person name="Crous P."/>
            <person name="Grigoriev I."/>
        </authorList>
    </citation>
    <scope>NUCLEOTIDE SEQUENCE</scope>
    <source>
        <strain evidence="9">CBS 133067</strain>
    </source>
</reference>
<protein>
    <submittedName>
        <fullName evidence="9">Emopamil-binding protein</fullName>
    </submittedName>
</protein>
<evidence type="ECO:0000256" key="4">
    <source>
        <dbReference type="ARBA" id="ARBA00022989"/>
    </source>
</evidence>
<dbReference type="Proteomes" id="UP000799772">
    <property type="component" value="Unassembled WGS sequence"/>
</dbReference>
<proteinExistence type="inferred from homology"/>
<dbReference type="PANTHER" id="PTHR14207:SF1">
    <property type="entry name" value="EMOPAMIL-BINDING PROTEIN-LIKE"/>
    <property type="match status" value="1"/>
</dbReference>
<dbReference type="OrthoDB" id="5415655at2759"/>
<dbReference type="GO" id="GO:0016020">
    <property type="term" value="C:membrane"/>
    <property type="evidence" value="ECO:0007669"/>
    <property type="project" value="UniProtKB-SubCell"/>
</dbReference>
<feature type="transmembrane region" description="Helical" evidence="7">
    <location>
        <begin position="46"/>
        <end position="65"/>
    </location>
</feature>
<dbReference type="GO" id="GO:0016125">
    <property type="term" value="P:sterol metabolic process"/>
    <property type="evidence" value="ECO:0007669"/>
    <property type="project" value="InterPro"/>
</dbReference>
<feature type="transmembrane region" description="Helical" evidence="7">
    <location>
        <begin position="221"/>
        <end position="243"/>
    </location>
</feature>
<evidence type="ECO:0000259" key="8">
    <source>
        <dbReference type="PROSITE" id="PS51751"/>
    </source>
</evidence>
<dbReference type="InterPro" id="IPR007905">
    <property type="entry name" value="EBP"/>
</dbReference>
<feature type="non-terminal residue" evidence="9">
    <location>
        <position position="1"/>
    </location>
</feature>
<comment type="caution">
    <text evidence="9">The sequence shown here is derived from an EMBL/GenBank/DDBJ whole genome shotgun (WGS) entry which is preliminary data.</text>
</comment>
<dbReference type="EMBL" id="ML978124">
    <property type="protein sequence ID" value="KAF2100479.1"/>
    <property type="molecule type" value="Genomic_DNA"/>
</dbReference>
<feature type="domain" description="EXPERA" evidence="8">
    <location>
        <begin position="41"/>
        <end position="242"/>
    </location>
</feature>
<dbReference type="GO" id="GO:0005783">
    <property type="term" value="C:endoplasmic reticulum"/>
    <property type="evidence" value="ECO:0007669"/>
    <property type="project" value="TreeGrafter"/>
</dbReference>
<name>A0A9P4MCA5_9PEZI</name>
<sequence length="252" mass="27307">SPSTGPVIDQTTVLSLLSTLAILLVASLASVRFLPATSSARTRVLFTWHAFDALVHFLLEGSFLYNCFAVSVPISRADRLSATLDAASGANGAAGYWIVSPPGVSFLGRDDRLYGPAYGANPMARLWQEYAKADHRWGGADLTVVSLELLTVFIGGPLAVWVCCLLAREGDVATKGGRKRLGGRASFWISLLATGELYGGFMTFAPEWLSGNSMLDGSNWMYLWLYLVFFNMLWVVFPFWGLVEAYGSIAAA</sequence>
<feature type="transmembrane region" description="Helical" evidence="7">
    <location>
        <begin position="149"/>
        <end position="167"/>
    </location>
</feature>
<dbReference type="AlphaFoldDB" id="A0A9P4MCA5"/>
<organism evidence="9 10">
    <name type="scientific">Rhizodiscina lignyota</name>
    <dbReference type="NCBI Taxonomy" id="1504668"/>
    <lineage>
        <taxon>Eukaryota</taxon>
        <taxon>Fungi</taxon>
        <taxon>Dikarya</taxon>
        <taxon>Ascomycota</taxon>
        <taxon>Pezizomycotina</taxon>
        <taxon>Dothideomycetes</taxon>
        <taxon>Pleosporomycetidae</taxon>
        <taxon>Aulographales</taxon>
        <taxon>Rhizodiscinaceae</taxon>
        <taxon>Rhizodiscina</taxon>
    </lineage>
</organism>
<dbReference type="PROSITE" id="PS51751">
    <property type="entry name" value="EXPERA"/>
    <property type="match status" value="1"/>
</dbReference>
<dbReference type="GO" id="GO:0047750">
    <property type="term" value="F:cholestenol delta-isomerase activity"/>
    <property type="evidence" value="ECO:0007669"/>
    <property type="project" value="InterPro"/>
</dbReference>
<keyword evidence="5 6" id="KW-0472">Membrane</keyword>
<keyword evidence="3 6" id="KW-0812">Transmembrane</keyword>
<comment type="similarity">
    <text evidence="2">Belongs to the EBP family.</text>
</comment>
<keyword evidence="4 6" id="KW-1133">Transmembrane helix</keyword>
<comment type="subcellular location">
    <subcellularLocation>
        <location evidence="1">Membrane</location>
        <topology evidence="1">Multi-pass membrane protein</topology>
    </subcellularLocation>
</comment>
<dbReference type="Pfam" id="PF05241">
    <property type="entry name" value="EBP"/>
    <property type="match status" value="1"/>
</dbReference>
<feature type="transmembrane region" description="Helical" evidence="7">
    <location>
        <begin position="187"/>
        <end position="209"/>
    </location>
</feature>
<accession>A0A9P4MCA5</accession>
<dbReference type="InterPro" id="IPR033118">
    <property type="entry name" value="EXPERA"/>
</dbReference>
<dbReference type="PANTHER" id="PTHR14207">
    <property type="entry name" value="STEROL ISOMERASE"/>
    <property type="match status" value="1"/>
</dbReference>
<evidence type="ECO:0000256" key="3">
    <source>
        <dbReference type="ARBA" id="ARBA00022692"/>
    </source>
</evidence>
<evidence type="ECO:0000256" key="6">
    <source>
        <dbReference type="PROSITE-ProRule" id="PRU01087"/>
    </source>
</evidence>
<gene>
    <name evidence="9" type="ORF">NA57DRAFT_29396</name>
</gene>
<evidence type="ECO:0000256" key="7">
    <source>
        <dbReference type="SAM" id="Phobius"/>
    </source>
</evidence>
<feature type="transmembrane region" description="Helical" evidence="7">
    <location>
        <begin position="12"/>
        <end position="34"/>
    </location>
</feature>
<evidence type="ECO:0000256" key="2">
    <source>
        <dbReference type="ARBA" id="ARBA00008337"/>
    </source>
</evidence>
<evidence type="ECO:0000313" key="9">
    <source>
        <dbReference type="EMBL" id="KAF2100479.1"/>
    </source>
</evidence>
<keyword evidence="10" id="KW-1185">Reference proteome</keyword>